<dbReference type="Pfam" id="PF04542">
    <property type="entry name" value="Sigma70_r2"/>
    <property type="match status" value="1"/>
</dbReference>
<dbReference type="EMBL" id="JACHCA010000003">
    <property type="protein sequence ID" value="MBB6127201.1"/>
    <property type="molecule type" value="Genomic_DNA"/>
</dbReference>
<accession>A0A841JGN7</accession>
<evidence type="ECO:0000256" key="1">
    <source>
        <dbReference type="ARBA" id="ARBA00010641"/>
    </source>
</evidence>
<dbReference type="Gene3D" id="1.10.10.10">
    <property type="entry name" value="Winged helix-like DNA-binding domain superfamily/Winged helix DNA-binding domain"/>
    <property type="match status" value="1"/>
</dbReference>
<dbReference type="InterPro" id="IPR013324">
    <property type="entry name" value="RNA_pol_sigma_r3/r4-like"/>
</dbReference>
<dbReference type="InterPro" id="IPR014284">
    <property type="entry name" value="RNA_pol_sigma-70_dom"/>
</dbReference>
<proteinExistence type="inferred from homology"/>
<evidence type="ECO:0000259" key="5">
    <source>
        <dbReference type="Pfam" id="PF04542"/>
    </source>
</evidence>
<dbReference type="InterPro" id="IPR013325">
    <property type="entry name" value="RNA_pol_sigma_r2"/>
</dbReference>
<comment type="caution">
    <text evidence="7">The sequence shown here is derived from an EMBL/GenBank/DDBJ whole genome shotgun (WGS) entry which is preliminary data.</text>
</comment>
<dbReference type="RefSeq" id="WP_183586419.1">
    <property type="nucleotide sequence ID" value="NZ_JACHCA010000003.1"/>
</dbReference>
<evidence type="ECO:0000313" key="7">
    <source>
        <dbReference type="EMBL" id="MBB6127201.1"/>
    </source>
</evidence>
<evidence type="ECO:0000259" key="6">
    <source>
        <dbReference type="Pfam" id="PF08281"/>
    </source>
</evidence>
<dbReference type="SUPFAM" id="SSF88659">
    <property type="entry name" value="Sigma3 and sigma4 domains of RNA polymerase sigma factors"/>
    <property type="match status" value="1"/>
</dbReference>
<dbReference type="GO" id="GO:0003677">
    <property type="term" value="F:DNA binding"/>
    <property type="evidence" value="ECO:0007669"/>
    <property type="project" value="InterPro"/>
</dbReference>
<feature type="domain" description="RNA polymerase sigma-70 region 2" evidence="5">
    <location>
        <begin position="21"/>
        <end position="86"/>
    </location>
</feature>
<sequence length="187" mass="21855">MNDTELITLLRSGDRGAYTEIYRRYKGILLIHAYKKLGDFEEAKDIVQETFSFLWKDRDEIPDTKNLAGFLYTVVRNKILNYIEHKKVESKYASSFIQFVADENHLTDFLIREKELVALIDKEINALPEKMKEVFVLSRKGNLSHKEIADKLNISVFTVKNHIKSALKTLRPKFELLIMVSILLNLY</sequence>
<dbReference type="NCBIfam" id="TIGR02937">
    <property type="entry name" value="sigma70-ECF"/>
    <property type="match status" value="1"/>
</dbReference>
<dbReference type="Gene3D" id="1.10.1740.10">
    <property type="match status" value="1"/>
</dbReference>
<dbReference type="InterPro" id="IPR007627">
    <property type="entry name" value="RNA_pol_sigma70_r2"/>
</dbReference>
<comment type="similarity">
    <text evidence="1">Belongs to the sigma-70 factor family. ECF subfamily.</text>
</comment>
<dbReference type="InterPro" id="IPR039425">
    <property type="entry name" value="RNA_pol_sigma-70-like"/>
</dbReference>
<dbReference type="InterPro" id="IPR014327">
    <property type="entry name" value="RNA_pol_sigma70_bacteroid"/>
</dbReference>
<dbReference type="Pfam" id="PF08281">
    <property type="entry name" value="Sigma70_r4_2"/>
    <property type="match status" value="1"/>
</dbReference>
<evidence type="ECO:0000256" key="4">
    <source>
        <dbReference type="ARBA" id="ARBA00023163"/>
    </source>
</evidence>
<keyword evidence="4" id="KW-0804">Transcription</keyword>
<evidence type="ECO:0000256" key="2">
    <source>
        <dbReference type="ARBA" id="ARBA00023015"/>
    </source>
</evidence>
<keyword evidence="3" id="KW-0731">Sigma factor</keyword>
<dbReference type="NCBIfam" id="TIGR02985">
    <property type="entry name" value="Sig70_bacteroi1"/>
    <property type="match status" value="1"/>
</dbReference>
<keyword evidence="2" id="KW-0805">Transcription regulation</keyword>
<gene>
    <name evidence="7" type="ORF">HDF22_001307</name>
</gene>
<dbReference type="AlphaFoldDB" id="A0A841JGN7"/>
<evidence type="ECO:0000313" key="8">
    <source>
        <dbReference type="Proteomes" id="UP000548326"/>
    </source>
</evidence>
<reference evidence="7 8" key="1">
    <citation type="submission" date="2020-08" db="EMBL/GenBank/DDBJ databases">
        <title>Genomic Encyclopedia of Type Strains, Phase IV (KMG-V): Genome sequencing to study the core and pangenomes of soil and plant-associated prokaryotes.</title>
        <authorList>
            <person name="Whitman W."/>
        </authorList>
    </citation>
    <scope>NUCLEOTIDE SEQUENCE [LARGE SCALE GENOMIC DNA]</scope>
    <source>
        <strain evidence="7 8">MP601</strain>
    </source>
</reference>
<protein>
    <submittedName>
        <fullName evidence="7">RNA polymerase sigma-70 factor (ECF subfamily)</fullName>
    </submittedName>
</protein>
<dbReference type="PANTHER" id="PTHR43133:SF46">
    <property type="entry name" value="RNA POLYMERASE SIGMA-70 FACTOR ECF SUBFAMILY"/>
    <property type="match status" value="1"/>
</dbReference>
<dbReference type="GO" id="GO:0006352">
    <property type="term" value="P:DNA-templated transcription initiation"/>
    <property type="evidence" value="ECO:0007669"/>
    <property type="project" value="InterPro"/>
</dbReference>
<evidence type="ECO:0000256" key="3">
    <source>
        <dbReference type="ARBA" id="ARBA00023082"/>
    </source>
</evidence>
<dbReference type="GO" id="GO:0016987">
    <property type="term" value="F:sigma factor activity"/>
    <property type="evidence" value="ECO:0007669"/>
    <property type="project" value="UniProtKB-KW"/>
</dbReference>
<organism evidence="7 8">
    <name type="scientific">Mucilaginibacter lappiensis</name>
    <dbReference type="NCBI Taxonomy" id="354630"/>
    <lineage>
        <taxon>Bacteria</taxon>
        <taxon>Pseudomonadati</taxon>
        <taxon>Bacteroidota</taxon>
        <taxon>Sphingobacteriia</taxon>
        <taxon>Sphingobacteriales</taxon>
        <taxon>Sphingobacteriaceae</taxon>
        <taxon>Mucilaginibacter</taxon>
    </lineage>
</organism>
<dbReference type="PANTHER" id="PTHR43133">
    <property type="entry name" value="RNA POLYMERASE ECF-TYPE SIGMA FACTO"/>
    <property type="match status" value="1"/>
</dbReference>
<dbReference type="SUPFAM" id="SSF88946">
    <property type="entry name" value="Sigma2 domain of RNA polymerase sigma factors"/>
    <property type="match status" value="1"/>
</dbReference>
<dbReference type="Proteomes" id="UP000548326">
    <property type="component" value="Unassembled WGS sequence"/>
</dbReference>
<feature type="domain" description="RNA polymerase sigma factor 70 region 4 type 2" evidence="6">
    <location>
        <begin position="120"/>
        <end position="170"/>
    </location>
</feature>
<dbReference type="CDD" id="cd06171">
    <property type="entry name" value="Sigma70_r4"/>
    <property type="match status" value="1"/>
</dbReference>
<dbReference type="InterPro" id="IPR036388">
    <property type="entry name" value="WH-like_DNA-bd_sf"/>
</dbReference>
<name>A0A841JGN7_9SPHI</name>
<dbReference type="InterPro" id="IPR013249">
    <property type="entry name" value="RNA_pol_sigma70_r4_t2"/>
</dbReference>